<dbReference type="Gene3D" id="3.20.20.80">
    <property type="entry name" value="Glycosidases"/>
    <property type="match status" value="1"/>
</dbReference>
<organism evidence="8 9">
    <name type="scientific">Pedobacter steynii</name>
    <dbReference type="NCBI Taxonomy" id="430522"/>
    <lineage>
        <taxon>Bacteria</taxon>
        <taxon>Pseudomonadati</taxon>
        <taxon>Bacteroidota</taxon>
        <taxon>Sphingobacteriia</taxon>
        <taxon>Sphingobacteriales</taxon>
        <taxon>Sphingobacteriaceae</taxon>
        <taxon>Pedobacter</taxon>
    </lineage>
</organism>
<evidence type="ECO:0000256" key="5">
    <source>
        <dbReference type="ARBA" id="ARBA00023295"/>
    </source>
</evidence>
<dbReference type="InterPro" id="IPR017853">
    <property type="entry name" value="GH"/>
</dbReference>
<dbReference type="EMBL" id="FNGY01000001">
    <property type="protein sequence ID" value="SDL30196.1"/>
    <property type="molecule type" value="Genomic_DNA"/>
</dbReference>
<dbReference type="EC" id="3.2.1.96" evidence="2"/>
<accession>A0A1G9IYT8</accession>
<keyword evidence="5" id="KW-0326">Glycosidase</keyword>
<dbReference type="Pfam" id="PF23916">
    <property type="entry name" value="TIM-barrel_EndoS"/>
    <property type="match status" value="1"/>
</dbReference>
<evidence type="ECO:0000256" key="1">
    <source>
        <dbReference type="ARBA" id="ARBA00009336"/>
    </source>
</evidence>
<protein>
    <recommendedName>
        <fullName evidence="2">mannosyl-glycoprotein endo-beta-N-acetylglucosaminidase</fullName>
        <ecNumber evidence="2">3.2.1.96</ecNumber>
    </recommendedName>
</protein>
<dbReference type="OrthoDB" id="7183084at2"/>
<gene>
    <name evidence="8" type="ORF">SAMN05421820_10194</name>
</gene>
<dbReference type="InterPro" id="IPR057016">
    <property type="entry name" value="EndoS_F2-like_TIM-barrel"/>
</dbReference>
<dbReference type="SUPFAM" id="SSF51445">
    <property type="entry name" value="(Trans)glycosidases"/>
    <property type="match status" value="1"/>
</dbReference>
<feature type="domain" description="Endo-beta-N-acetylglucosaminidase EndoS/F2-like TIM-barrel" evidence="7">
    <location>
        <begin position="68"/>
        <end position="255"/>
    </location>
</feature>
<dbReference type="Proteomes" id="UP000183200">
    <property type="component" value="Unassembled WGS sequence"/>
</dbReference>
<keyword evidence="9" id="KW-1185">Reference proteome</keyword>
<dbReference type="RefSeq" id="WP_074603951.1">
    <property type="nucleotide sequence ID" value="NZ_FNGY01000001.1"/>
</dbReference>
<keyword evidence="4 8" id="KW-0378">Hydrolase</keyword>
<proteinExistence type="inferred from homology"/>
<sequence length="350" mass="38908">MKNRLFGPFFTAICIFVCLLFCKTTNVIGQSPKKLSKDALANLLAYKKSPHKLFIGYLVGDGNDPEPSYNMLNVPDSVDIIEGFAGYDQNPDHWRALQAKGTKIVYCSFPKNDAYFDGSVKDPATKEPGYVAPPNFDNTKANASSTYNNWAKAMYNKYIKQMGWDGIDVDIERGTFGNDAPATNAVAVLTAVARYFGPNAEAGNLTNAGVKPLFLFDTDVDTKDSEPLSYGRIYTPYKSNYDYALFQCYVGGARRWKGSQVTELTPLLSAFGKDKLIVMTNGDEWLHQNGGQDSPPNGDAKATQWLLDIAKWTKENDTQGVGAYRMSRDYNHTPHFKVSRESIQIMNPVN</sequence>
<evidence type="ECO:0000256" key="3">
    <source>
        <dbReference type="ARBA" id="ARBA00022729"/>
    </source>
</evidence>
<reference evidence="9" key="1">
    <citation type="submission" date="2016-10" db="EMBL/GenBank/DDBJ databases">
        <authorList>
            <person name="Varghese N."/>
            <person name="Submissions S."/>
        </authorList>
    </citation>
    <scope>NUCLEOTIDE SEQUENCE [LARGE SCALE GENOMIC DNA]</scope>
    <source>
        <strain evidence="9">DSM 19110</strain>
    </source>
</reference>
<keyword evidence="3" id="KW-0732">Signal</keyword>
<comment type="catalytic activity">
    <reaction evidence="6">
        <text>an N(4)-(oligosaccharide-(1-&gt;3)-[oligosaccharide-(1-&gt;6)]-beta-D-Man-(1-&gt;4)-beta-D-GlcNAc-(1-&gt;4)-alpha-D-GlcNAc)-L-asparaginyl-[protein] + H2O = an oligosaccharide-(1-&gt;3)-[oligosaccharide-(1-&gt;6)]-beta-D-Man-(1-&gt;4)-D-GlcNAc + N(4)-(N-acetyl-beta-D-glucosaminyl)-L-asparaginyl-[protein]</text>
        <dbReference type="Rhea" id="RHEA:73067"/>
        <dbReference type="Rhea" id="RHEA-COMP:12603"/>
        <dbReference type="Rhea" id="RHEA-COMP:18176"/>
        <dbReference type="ChEBI" id="CHEBI:15377"/>
        <dbReference type="ChEBI" id="CHEBI:132248"/>
        <dbReference type="ChEBI" id="CHEBI:192714"/>
        <dbReference type="ChEBI" id="CHEBI:192715"/>
        <dbReference type="EC" id="3.2.1.96"/>
    </reaction>
</comment>
<evidence type="ECO:0000256" key="2">
    <source>
        <dbReference type="ARBA" id="ARBA00012566"/>
    </source>
</evidence>
<evidence type="ECO:0000313" key="8">
    <source>
        <dbReference type="EMBL" id="SDL30196.1"/>
    </source>
</evidence>
<dbReference type="AlphaFoldDB" id="A0A1G9IYT8"/>
<evidence type="ECO:0000259" key="7">
    <source>
        <dbReference type="Pfam" id="PF23916"/>
    </source>
</evidence>
<name>A0A1G9IYT8_9SPHI</name>
<evidence type="ECO:0000256" key="4">
    <source>
        <dbReference type="ARBA" id="ARBA00022801"/>
    </source>
</evidence>
<comment type="similarity">
    <text evidence="1">Belongs to the glycosyl hydrolase 18 family.</text>
</comment>
<dbReference type="GO" id="GO:0033925">
    <property type="term" value="F:mannosyl-glycoprotein endo-beta-N-acetylglucosaminidase activity"/>
    <property type="evidence" value="ECO:0007669"/>
    <property type="project" value="UniProtKB-EC"/>
</dbReference>
<evidence type="ECO:0000256" key="6">
    <source>
        <dbReference type="ARBA" id="ARBA00034414"/>
    </source>
</evidence>
<evidence type="ECO:0000313" key="9">
    <source>
        <dbReference type="Proteomes" id="UP000183200"/>
    </source>
</evidence>